<evidence type="ECO:0000313" key="1">
    <source>
        <dbReference type="EMBL" id="KAJ3079849.1"/>
    </source>
</evidence>
<organism evidence="1 2">
    <name type="scientific">Physocladia obscura</name>
    <dbReference type="NCBI Taxonomy" id="109957"/>
    <lineage>
        <taxon>Eukaryota</taxon>
        <taxon>Fungi</taxon>
        <taxon>Fungi incertae sedis</taxon>
        <taxon>Chytridiomycota</taxon>
        <taxon>Chytridiomycota incertae sedis</taxon>
        <taxon>Chytridiomycetes</taxon>
        <taxon>Chytridiales</taxon>
        <taxon>Chytriomycetaceae</taxon>
        <taxon>Physocladia</taxon>
    </lineage>
</organism>
<dbReference type="AlphaFoldDB" id="A0AAD5SL94"/>
<reference evidence="1" key="1">
    <citation type="submission" date="2020-05" db="EMBL/GenBank/DDBJ databases">
        <title>Phylogenomic resolution of chytrid fungi.</title>
        <authorList>
            <person name="Stajich J.E."/>
            <person name="Amses K."/>
            <person name="Simmons R."/>
            <person name="Seto K."/>
            <person name="Myers J."/>
            <person name="Bonds A."/>
            <person name="Quandt C.A."/>
            <person name="Barry K."/>
            <person name="Liu P."/>
            <person name="Grigoriev I."/>
            <person name="Longcore J.E."/>
            <person name="James T.Y."/>
        </authorList>
    </citation>
    <scope>NUCLEOTIDE SEQUENCE</scope>
    <source>
        <strain evidence="1">JEL0513</strain>
    </source>
</reference>
<dbReference type="Proteomes" id="UP001211907">
    <property type="component" value="Unassembled WGS sequence"/>
</dbReference>
<feature type="non-terminal residue" evidence="1">
    <location>
        <position position="1"/>
    </location>
</feature>
<keyword evidence="2" id="KW-1185">Reference proteome</keyword>
<name>A0AAD5SL94_9FUNG</name>
<protein>
    <submittedName>
        <fullName evidence="1">Uncharacterized protein</fullName>
    </submittedName>
</protein>
<dbReference type="EMBL" id="JADGJH010005636">
    <property type="protein sequence ID" value="KAJ3079849.1"/>
    <property type="molecule type" value="Genomic_DNA"/>
</dbReference>
<proteinExistence type="predicted"/>
<accession>A0AAD5SL94</accession>
<comment type="caution">
    <text evidence="1">The sequence shown here is derived from an EMBL/GenBank/DDBJ whole genome shotgun (WGS) entry which is preliminary data.</text>
</comment>
<evidence type="ECO:0000313" key="2">
    <source>
        <dbReference type="Proteomes" id="UP001211907"/>
    </source>
</evidence>
<gene>
    <name evidence="1" type="ORF">HK100_010300</name>
</gene>
<sequence length="85" mass="9918">LIDDGEKFHRYAMQAMSEFQEQGKDVTPVIRGVIRKPLPFPESPYGIHPNTYQRLGFTVRYLPTECPVKDPWKNRKCNGEPKIEQ</sequence>